<comment type="caution">
    <text evidence="1">The sequence shown here is derived from an EMBL/GenBank/DDBJ whole genome shotgun (WGS) entry which is preliminary data.</text>
</comment>
<reference evidence="1" key="2">
    <citation type="submission" date="2020-10" db="EMBL/GenBank/DDBJ databases">
        <title>Mucilaginibacter sp. nov., isolated from soil.</title>
        <authorList>
            <person name="Jeon C.O."/>
        </authorList>
    </citation>
    <scope>NUCLEOTIDE SEQUENCE</scope>
    <source>
        <strain evidence="1">R11</strain>
    </source>
</reference>
<dbReference type="Proteomes" id="UP000638732">
    <property type="component" value="Unassembled WGS sequence"/>
</dbReference>
<dbReference type="AlphaFoldDB" id="A0A965ZJI1"/>
<accession>A0A965ZJI1</accession>
<evidence type="ECO:0000313" key="2">
    <source>
        <dbReference type="Proteomes" id="UP000638732"/>
    </source>
</evidence>
<name>A0A965ZJI1_9SPHI</name>
<reference evidence="1" key="1">
    <citation type="submission" date="2020-01" db="EMBL/GenBank/DDBJ databases">
        <authorList>
            <person name="Seo Y.L."/>
        </authorList>
    </citation>
    <scope>NUCLEOTIDE SEQUENCE</scope>
    <source>
        <strain evidence="1">R11</strain>
    </source>
</reference>
<organism evidence="1 2">
    <name type="scientific">Mucilaginibacter agri</name>
    <dbReference type="NCBI Taxonomy" id="2695265"/>
    <lineage>
        <taxon>Bacteria</taxon>
        <taxon>Pseudomonadati</taxon>
        <taxon>Bacteroidota</taxon>
        <taxon>Sphingobacteriia</taxon>
        <taxon>Sphingobacteriales</taxon>
        <taxon>Sphingobacteriaceae</taxon>
        <taxon>Mucilaginibacter</taxon>
    </lineage>
</organism>
<dbReference type="EMBL" id="WWEO01000043">
    <property type="protein sequence ID" value="NCD70791.1"/>
    <property type="molecule type" value="Genomic_DNA"/>
</dbReference>
<evidence type="ECO:0000313" key="1">
    <source>
        <dbReference type="EMBL" id="NCD70791.1"/>
    </source>
</evidence>
<protein>
    <submittedName>
        <fullName evidence="1">Uncharacterized protein</fullName>
    </submittedName>
</protein>
<sequence length="120" mass="13884">MDFNIVLICTVFLGALALIINFFRNKAVDKLVEQNKNTPQLFLQKAVDNKLRTIQHALRQTITDDIGDDPEITKINNFRLALGQELNALKESYKEKRITLRAYDHKLSVILQKLNQNVIY</sequence>
<dbReference type="RefSeq" id="WP_166586743.1">
    <property type="nucleotide sequence ID" value="NZ_WWEO01000043.1"/>
</dbReference>
<keyword evidence="2" id="KW-1185">Reference proteome</keyword>
<proteinExistence type="predicted"/>
<gene>
    <name evidence="1" type="ORF">GSY63_15610</name>
</gene>